<evidence type="ECO:0000313" key="4">
    <source>
        <dbReference type="Proteomes" id="UP000310016"/>
    </source>
</evidence>
<dbReference type="InterPro" id="IPR052893">
    <property type="entry name" value="TCS_response_regulator"/>
</dbReference>
<evidence type="ECO:0000259" key="2">
    <source>
        <dbReference type="PROSITE" id="PS50110"/>
    </source>
</evidence>
<dbReference type="OrthoDB" id="9793549at2"/>
<keyword evidence="4" id="KW-1185">Reference proteome</keyword>
<proteinExistence type="predicted"/>
<dbReference type="InterPro" id="IPR011006">
    <property type="entry name" value="CheY-like_superfamily"/>
</dbReference>
<dbReference type="InterPro" id="IPR001789">
    <property type="entry name" value="Sig_transdc_resp-reg_receiver"/>
</dbReference>
<name>A0A4U0PUJ8_9NEIS</name>
<feature type="modified residue" description="4-aspartylphosphate" evidence="1">
    <location>
        <position position="64"/>
    </location>
</feature>
<reference evidence="3 4" key="1">
    <citation type="submission" date="2019-04" db="EMBL/GenBank/DDBJ databases">
        <title>Chitiniphilus eburnea sp. nov., a novel chitinolytic bacterium isolated from aquaculture sludge.</title>
        <authorList>
            <person name="Sheng M."/>
        </authorList>
    </citation>
    <scope>NUCLEOTIDE SEQUENCE [LARGE SCALE GENOMIC DNA]</scope>
    <source>
        <strain evidence="3 4">HX-2-15</strain>
    </source>
</reference>
<evidence type="ECO:0000313" key="3">
    <source>
        <dbReference type="EMBL" id="TJZ72079.1"/>
    </source>
</evidence>
<dbReference type="GO" id="GO:0000160">
    <property type="term" value="P:phosphorelay signal transduction system"/>
    <property type="evidence" value="ECO:0007669"/>
    <property type="project" value="InterPro"/>
</dbReference>
<sequence>MLKPILLVEDNPNDLELTLVALERSQLANEVIVVRDGVEALDYLFRRDRYATRPDGNPAVILLDLKLPKVDGLEVLKVVRESPDLRSVPTVMLTSSREEPDLARAYALGVNAYVVKPVEFRDFLGAISDLGMFWAVLNEPPPGSTRLGARRRAPDRDSEPE</sequence>
<dbReference type="CDD" id="cd17557">
    <property type="entry name" value="REC_Rcp-like"/>
    <property type="match status" value="1"/>
</dbReference>
<evidence type="ECO:0000256" key="1">
    <source>
        <dbReference type="PROSITE-ProRule" id="PRU00169"/>
    </source>
</evidence>
<accession>A0A4U0PUJ8</accession>
<dbReference type="EMBL" id="SUMF01000015">
    <property type="protein sequence ID" value="TJZ72079.1"/>
    <property type="molecule type" value="Genomic_DNA"/>
</dbReference>
<dbReference type="Gene3D" id="3.40.50.2300">
    <property type="match status" value="1"/>
</dbReference>
<feature type="domain" description="Response regulatory" evidence="2">
    <location>
        <begin position="4"/>
        <end position="131"/>
    </location>
</feature>
<dbReference type="PANTHER" id="PTHR44520:SF1">
    <property type="entry name" value="TWO-COMPONENT SYSTEM REGULATORY PROTEIN"/>
    <property type="match status" value="1"/>
</dbReference>
<dbReference type="PANTHER" id="PTHR44520">
    <property type="entry name" value="RESPONSE REGULATOR RCP1-RELATED"/>
    <property type="match status" value="1"/>
</dbReference>
<organism evidence="3 4">
    <name type="scientific">Chitiniphilus eburneus</name>
    <dbReference type="NCBI Taxonomy" id="2571148"/>
    <lineage>
        <taxon>Bacteria</taxon>
        <taxon>Pseudomonadati</taxon>
        <taxon>Pseudomonadota</taxon>
        <taxon>Betaproteobacteria</taxon>
        <taxon>Neisseriales</taxon>
        <taxon>Chitinibacteraceae</taxon>
        <taxon>Chitiniphilus</taxon>
    </lineage>
</organism>
<keyword evidence="1" id="KW-0597">Phosphoprotein</keyword>
<dbReference type="Proteomes" id="UP000310016">
    <property type="component" value="Unassembled WGS sequence"/>
</dbReference>
<protein>
    <submittedName>
        <fullName evidence="3">Response regulator</fullName>
    </submittedName>
</protein>
<dbReference type="RefSeq" id="WP_136773907.1">
    <property type="nucleotide sequence ID" value="NZ_CP156074.1"/>
</dbReference>
<dbReference type="Pfam" id="PF00072">
    <property type="entry name" value="Response_reg"/>
    <property type="match status" value="1"/>
</dbReference>
<gene>
    <name evidence="3" type="ORF">FAZ21_13205</name>
</gene>
<dbReference type="PROSITE" id="PS50110">
    <property type="entry name" value="RESPONSE_REGULATORY"/>
    <property type="match status" value="1"/>
</dbReference>
<dbReference type="AlphaFoldDB" id="A0A4U0PUJ8"/>
<comment type="caution">
    <text evidence="3">The sequence shown here is derived from an EMBL/GenBank/DDBJ whole genome shotgun (WGS) entry which is preliminary data.</text>
</comment>
<dbReference type="SUPFAM" id="SSF52172">
    <property type="entry name" value="CheY-like"/>
    <property type="match status" value="1"/>
</dbReference>
<dbReference type="SMART" id="SM00448">
    <property type="entry name" value="REC"/>
    <property type="match status" value="1"/>
</dbReference>